<name>A0A6G1KCL6_9PLEO</name>
<evidence type="ECO:0008006" key="3">
    <source>
        <dbReference type="Google" id="ProtNLM"/>
    </source>
</evidence>
<sequence>TAVVFGCTGDVGSHILTTLLSDPTFPSVKTIFRNLPSSPLAASKTHGKTTTTYASSMPKLQRTLMSRIMRVFVICSLRR</sequence>
<evidence type="ECO:0000313" key="1">
    <source>
        <dbReference type="EMBL" id="KAF2710649.1"/>
    </source>
</evidence>
<protein>
    <recommendedName>
        <fullName evidence="3">NmrA-like domain-containing protein</fullName>
    </recommendedName>
</protein>
<dbReference type="Gene3D" id="3.40.50.720">
    <property type="entry name" value="NAD(P)-binding Rossmann-like Domain"/>
    <property type="match status" value="1"/>
</dbReference>
<organism evidence="1 2">
    <name type="scientific">Pleomassaria siparia CBS 279.74</name>
    <dbReference type="NCBI Taxonomy" id="1314801"/>
    <lineage>
        <taxon>Eukaryota</taxon>
        <taxon>Fungi</taxon>
        <taxon>Dikarya</taxon>
        <taxon>Ascomycota</taxon>
        <taxon>Pezizomycotina</taxon>
        <taxon>Dothideomycetes</taxon>
        <taxon>Pleosporomycetidae</taxon>
        <taxon>Pleosporales</taxon>
        <taxon>Pleomassariaceae</taxon>
        <taxon>Pleomassaria</taxon>
    </lineage>
</organism>
<proteinExistence type="predicted"/>
<dbReference type="OrthoDB" id="430436at2759"/>
<accession>A0A6G1KCL6</accession>
<feature type="non-terminal residue" evidence="1">
    <location>
        <position position="1"/>
    </location>
</feature>
<dbReference type="Proteomes" id="UP000799428">
    <property type="component" value="Unassembled WGS sequence"/>
</dbReference>
<dbReference type="AlphaFoldDB" id="A0A6G1KCL6"/>
<evidence type="ECO:0000313" key="2">
    <source>
        <dbReference type="Proteomes" id="UP000799428"/>
    </source>
</evidence>
<reference evidence="1" key="1">
    <citation type="journal article" date="2020" name="Stud. Mycol.">
        <title>101 Dothideomycetes genomes: a test case for predicting lifestyles and emergence of pathogens.</title>
        <authorList>
            <person name="Haridas S."/>
            <person name="Albert R."/>
            <person name="Binder M."/>
            <person name="Bloem J."/>
            <person name="Labutti K."/>
            <person name="Salamov A."/>
            <person name="Andreopoulos B."/>
            <person name="Baker S."/>
            <person name="Barry K."/>
            <person name="Bills G."/>
            <person name="Bluhm B."/>
            <person name="Cannon C."/>
            <person name="Castanera R."/>
            <person name="Culley D."/>
            <person name="Daum C."/>
            <person name="Ezra D."/>
            <person name="Gonzalez J."/>
            <person name="Henrissat B."/>
            <person name="Kuo A."/>
            <person name="Liang C."/>
            <person name="Lipzen A."/>
            <person name="Lutzoni F."/>
            <person name="Magnuson J."/>
            <person name="Mondo S."/>
            <person name="Nolan M."/>
            <person name="Ohm R."/>
            <person name="Pangilinan J."/>
            <person name="Park H.-J."/>
            <person name="Ramirez L."/>
            <person name="Alfaro M."/>
            <person name="Sun H."/>
            <person name="Tritt A."/>
            <person name="Yoshinaga Y."/>
            <person name="Zwiers L.-H."/>
            <person name="Turgeon B."/>
            <person name="Goodwin S."/>
            <person name="Spatafora J."/>
            <person name="Crous P."/>
            <person name="Grigoriev I."/>
        </authorList>
    </citation>
    <scope>NUCLEOTIDE SEQUENCE</scope>
    <source>
        <strain evidence="1">CBS 279.74</strain>
    </source>
</reference>
<keyword evidence="2" id="KW-1185">Reference proteome</keyword>
<dbReference type="SUPFAM" id="SSF51735">
    <property type="entry name" value="NAD(P)-binding Rossmann-fold domains"/>
    <property type="match status" value="1"/>
</dbReference>
<dbReference type="EMBL" id="MU005769">
    <property type="protein sequence ID" value="KAF2710649.1"/>
    <property type="molecule type" value="Genomic_DNA"/>
</dbReference>
<dbReference type="InterPro" id="IPR036291">
    <property type="entry name" value="NAD(P)-bd_dom_sf"/>
</dbReference>
<gene>
    <name evidence="1" type="ORF">K504DRAFT_376734</name>
</gene>